<keyword evidence="3 10" id="KW-0812">Transmembrane</keyword>
<keyword evidence="4 11" id="KW-0732">Signal</keyword>
<keyword evidence="15" id="KW-1185">Reference proteome</keyword>
<dbReference type="CDD" id="cd08760">
    <property type="entry name" value="Cyt_b561_FRRS1_like"/>
    <property type="match status" value="1"/>
</dbReference>
<accession>A0A2P5AXB4</accession>
<dbReference type="STRING" id="3476.A0A2P5AXB4"/>
<feature type="transmembrane region" description="Helical" evidence="10">
    <location>
        <begin position="354"/>
        <end position="377"/>
    </location>
</feature>
<dbReference type="PROSITE" id="PS50836">
    <property type="entry name" value="DOMON"/>
    <property type="match status" value="1"/>
</dbReference>
<evidence type="ECO:0000256" key="9">
    <source>
        <dbReference type="PIRSR" id="PIRSR037471-1"/>
    </source>
</evidence>
<dbReference type="Proteomes" id="UP000237105">
    <property type="component" value="Unassembled WGS sequence"/>
</dbReference>
<feature type="binding site" description="axial binding residue" evidence="9">
    <location>
        <position position="257"/>
    </location>
    <ligand>
        <name>heme b</name>
        <dbReference type="ChEBI" id="CHEBI:60344"/>
        <label>1</label>
    </ligand>
    <ligandPart>
        <name>Fe</name>
        <dbReference type="ChEBI" id="CHEBI:18248"/>
    </ligandPart>
</feature>
<evidence type="ECO:0000259" key="12">
    <source>
        <dbReference type="PROSITE" id="PS50836"/>
    </source>
</evidence>
<evidence type="ECO:0000256" key="10">
    <source>
        <dbReference type="SAM" id="Phobius"/>
    </source>
</evidence>
<comment type="cofactor">
    <cofactor evidence="8">
        <name>heme b</name>
        <dbReference type="ChEBI" id="CHEBI:60344"/>
    </cofactor>
    <text evidence="8">Binds 2 heme b groups non-covalently.</text>
</comment>
<feature type="transmembrane region" description="Helical" evidence="10">
    <location>
        <begin position="290"/>
        <end position="308"/>
    </location>
</feature>
<dbReference type="AlphaFoldDB" id="A0A2P5AXB4"/>
<feature type="transmembrane region" description="Helical" evidence="10">
    <location>
        <begin position="255"/>
        <end position="278"/>
    </location>
</feature>
<dbReference type="SMART" id="SM00665">
    <property type="entry name" value="B561"/>
    <property type="match status" value="1"/>
</dbReference>
<dbReference type="InterPro" id="IPR005018">
    <property type="entry name" value="DOMON_domain"/>
</dbReference>
<evidence type="ECO:0000256" key="1">
    <source>
        <dbReference type="ARBA" id="ARBA00004370"/>
    </source>
</evidence>
<dbReference type="InterPro" id="IPR006593">
    <property type="entry name" value="Cyt_b561/ferric_Rdtase_TM"/>
</dbReference>
<dbReference type="GO" id="GO:0016020">
    <property type="term" value="C:membrane"/>
    <property type="evidence" value="ECO:0007669"/>
    <property type="project" value="UniProtKB-SubCell"/>
</dbReference>
<name>A0A2P5AXB4_PARAD</name>
<sequence length="404" mass="45763">MCTSTKSFCLLLAILSLLFTIVQSSCNDAFRDLMTWQGRGNNTNCKKLSALGAEFGWNIRQNRSTIIDVLFGVRQHNDIRWIAWGVNPGNSPEMVGTRAIIGVIQKNGTVVVNTYNITSNTKLGCQLFPSTIEFPVENMKGASTTSGYITISGTLFLDTKFYNVEKLNHVWQVGYDADQESLEPKMHPPTLQNFDSTETLNLTSGVGHGVGHHRRHLRMIHGILNMIGWGTLLPAGVILARYFRKFPVDWKNWYFCHVGCQILGYVLGTAGWAVGLWLGHASIHYSFKTHRLLAIFIFTFTTLQMLALRLRPEPHDNYRKYWDMYHHFLGYALLAVIAINMFRGIAILKPDHTWKWAYIGVLGALAAVTLALEIFTWTKFLKSYKTKDKNKNPQTNTSANTHNK</sequence>
<comment type="caution">
    <text evidence="14">The sequence shown here is derived from an EMBL/GenBank/DDBJ whole genome shotgun (WGS) entry which is preliminary data.</text>
</comment>
<evidence type="ECO:0000256" key="4">
    <source>
        <dbReference type="ARBA" id="ARBA00022729"/>
    </source>
</evidence>
<dbReference type="Pfam" id="PF04526">
    <property type="entry name" value="DUF568"/>
    <property type="match status" value="1"/>
</dbReference>
<dbReference type="InterPro" id="IPR017214">
    <property type="entry name" value="UCP037471"/>
</dbReference>
<evidence type="ECO:0000256" key="8">
    <source>
        <dbReference type="PIRNR" id="PIRNR037471"/>
    </source>
</evidence>
<evidence type="ECO:0000256" key="11">
    <source>
        <dbReference type="SAM" id="SignalP"/>
    </source>
</evidence>
<dbReference type="PANTHER" id="PTHR23130:SF175">
    <property type="entry name" value="CYTOCHROME B561 AND DOMON DOMAIN-CONTAINING PROTEIN"/>
    <property type="match status" value="1"/>
</dbReference>
<evidence type="ECO:0000256" key="7">
    <source>
        <dbReference type="ARBA" id="ARBA00023136"/>
    </source>
</evidence>
<evidence type="ECO:0000259" key="13">
    <source>
        <dbReference type="PROSITE" id="PS50939"/>
    </source>
</evidence>
<dbReference type="Gene3D" id="1.20.120.1770">
    <property type="match status" value="1"/>
</dbReference>
<protein>
    <recommendedName>
        <fullName evidence="8">Cytochrome b561 and DOMON domain-containing protein</fullName>
    </recommendedName>
</protein>
<dbReference type="PANTHER" id="PTHR23130">
    <property type="entry name" value="CYTOCHROME B561 AND DOMON DOMAIN-CONTAINING PROTEIN"/>
    <property type="match status" value="1"/>
</dbReference>
<dbReference type="PROSITE" id="PS50939">
    <property type="entry name" value="CYTOCHROME_B561"/>
    <property type="match status" value="1"/>
</dbReference>
<feature type="binding site" description="axial binding residue" evidence="9">
    <location>
        <position position="221"/>
    </location>
    <ligand>
        <name>heme b</name>
        <dbReference type="ChEBI" id="CHEBI:60344"/>
        <label>1</label>
    </ligand>
    <ligandPart>
        <name>Fe</name>
        <dbReference type="ChEBI" id="CHEBI:18248"/>
    </ligandPart>
</feature>
<dbReference type="InterPro" id="IPR045265">
    <property type="entry name" value="AIR12_DOMON"/>
</dbReference>
<evidence type="ECO:0000256" key="3">
    <source>
        <dbReference type="ARBA" id="ARBA00022692"/>
    </source>
</evidence>
<keyword evidence="6 10" id="KW-1133">Transmembrane helix</keyword>
<keyword evidence="9" id="KW-0479">Metal-binding</keyword>
<dbReference type="EMBL" id="JXTB01000421">
    <property type="protein sequence ID" value="PON41202.1"/>
    <property type="molecule type" value="Genomic_DNA"/>
</dbReference>
<evidence type="ECO:0000256" key="6">
    <source>
        <dbReference type="ARBA" id="ARBA00022989"/>
    </source>
</evidence>
<keyword evidence="5 8" id="KW-0249">Electron transport</keyword>
<feature type="signal peptide" evidence="11">
    <location>
        <begin position="1"/>
        <end position="24"/>
    </location>
</feature>
<feature type="binding site" description="axial binding residue" evidence="9">
    <location>
        <position position="290"/>
    </location>
    <ligand>
        <name>heme b</name>
        <dbReference type="ChEBI" id="CHEBI:60344"/>
        <label>1</label>
    </ligand>
    <ligandPart>
        <name>Fe</name>
        <dbReference type="ChEBI" id="CHEBI:18248"/>
    </ligandPart>
</feature>
<feature type="domain" description="Cytochrome b561" evidence="13">
    <location>
        <begin position="183"/>
        <end position="381"/>
    </location>
</feature>
<dbReference type="GO" id="GO:0046872">
    <property type="term" value="F:metal ion binding"/>
    <property type="evidence" value="ECO:0007669"/>
    <property type="project" value="UniProtKB-KW"/>
</dbReference>
<keyword evidence="7 8" id="KW-0472">Membrane</keyword>
<feature type="chain" id="PRO_5015173154" description="Cytochrome b561 and DOMON domain-containing protein" evidence="11">
    <location>
        <begin position="25"/>
        <end position="404"/>
    </location>
</feature>
<feature type="binding site" description="axial binding residue" evidence="9">
    <location>
        <position position="326"/>
    </location>
    <ligand>
        <name>heme b</name>
        <dbReference type="ChEBI" id="CHEBI:60344"/>
        <label>1</label>
    </ligand>
    <ligandPart>
        <name>Fe</name>
        <dbReference type="ChEBI" id="CHEBI:18248"/>
    </ligandPart>
</feature>
<proteinExistence type="predicted"/>
<feature type="domain" description="DOMON" evidence="12">
    <location>
        <begin position="51"/>
        <end position="174"/>
    </location>
</feature>
<evidence type="ECO:0000313" key="14">
    <source>
        <dbReference type="EMBL" id="PON41202.1"/>
    </source>
</evidence>
<dbReference type="OrthoDB" id="19261at2759"/>
<comment type="subcellular location">
    <subcellularLocation>
        <location evidence="1">Membrane</location>
    </subcellularLocation>
</comment>
<evidence type="ECO:0000313" key="15">
    <source>
        <dbReference type="Proteomes" id="UP000237105"/>
    </source>
</evidence>
<feature type="transmembrane region" description="Helical" evidence="10">
    <location>
        <begin position="223"/>
        <end position="243"/>
    </location>
</feature>
<reference evidence="15" key="1">
    <citation type="submission" date="2016-06" db="EMBL/GenBank/DDBJ databases">
        <title>Parallel loss of symbiosis genes in relatives of nitrogen-fixing non-legume Parasponia.</title>
        <authorList>
            <person name="Van Velzen R."/>
            <person name="Holmer R."/>
            <person name="Bu F."/>
            <person name="Rutten L."/>
            <person name="Van Zeijl A."/>
            <person name="Liu W."/>
            <person name="Santuari L."/>
            <person name="Cao Q."/>
            <person name="Sharma T."/>
            <person name="Shen D."/>
            <person name="Roswanjaya Y."/>
            <person name="Wardhani T."/>
            <person name="Kalhor M.S."/>
            <person name="Jansen J."/>
            <person name="Van den Hoogen J."/>
            <person name="Gungor B."/>
            <person name="Hartog M."/>
            <person name="Hontelez J."/>
            <person name="Verver J."/>
            <person name="Yang W.-C."/>
            <person name="Schijlen E."/>
            <person name="Repin R."/>
            <person name="Schilthuizen M."/>
            <person name="Schranz E."/>
            <person name="Heidstra R."/>
            <person name="Miyata K."/>
            <person name="Fedorova E."/>
            <person name="Kohlen W."/>
            <person name="Bisseling T."/>
            <person name="Smit S."/>
            <person name="Geurts R."/>
        </authorList>
    </citation>
    <scope>NUCLEOTIDE SEQUENCE [LARGE SCALE GENOMIC DNA]</scope>
    <source>
        <strain evidence="15">cv. WU1-14</strain>
    </source>
</reference>
<feature type="transmembrane region" description="Helical" evidence="10">
    <location>
        <begin position="328"/>
        <end position="348"/>
    </location>
</feature>
<dbReference type="PIRSF" id="PIRSF037471">
    <property type="entry name" value="UCP037471"/>
    <property type="match status" value="1"/>
</dbReference>
<evidence type="ECO:0000256" key="2">
    <source>
        <dbReference type="ARBA" id="ARBA00022448"/>
    </source>
</evidence>
<gene>
    <name evidence="14" type="ORF">PanWU01x14_291800</name>
</gene>
<keyword evidence="9" id="KW-0408">Iron</keyword>
<organism evidence="14 15">
    <name type="scientific">Parasponia andersonii</name>
    <name type="common">Sponia andersonii</name>
    <dbReference type="NCBI Taxonomy" id="3476"/>
    <lineage>
        <taxon>Eukaryota</taxon>
        <taxon>Viridiplantae</taxon>
        <taxon>Streptophyta</taxon>
        <taxon>Embryophyta</taxon>
        <taxon>Tracheophyta</taxon>
        <taxon>Spermatophyta</taxon>
        <taxon>Magnoliopsida</taxon>
        <taxon>eudicotyledons</taxon>
        <taxon>Gunneridae</taxon>
        <taxon>Pentapetalae</taxon>
        <taxon>rosids</taxon>
        <taxon>fabids</taxon>
        <taxon>Rosales</taxon>
        <taxon>Cannabaceae</taxon>
        <taxon>Parasponia</taxon>
    </lineage>
</organism>
<evidence type="ECO:0000256" key="5">
    <source>
        <dbReference type="ARBA" id="ARBA00022982"/>
    </source>
</evidence>
<keyword evidence="2 8" id="KW-0813">Transport</keyword>